<dbReference type="PANTHER" id="PTHR47027">
    <property type="entry name" value="REVERSE TRANSCRIPTASE DOMAIN-CONTAINING PROTEIN"/>
    <property type="match status" value="1"/>
</dbReference>
<reference evidence="3" key="2">
    <citation type="submission" date="2025-08" db="UniProtKB">
        <authorList>
            <consortium name="Ensembl"/>
        </authorList>
    </citation>
    <scope>IDENTIFICATION</scope>
</reference>
<evidence type="ECO:0000313" key="3">
    <source>
        <dbReference type="Ensembl" id="ENSBIXP00000020757.1"/>
    </source>
</evidence>
<feature type="domain" description="Reverse transcriptase" evidence="2">
    <location>
        <begin position="3"/>
        <end position="269"/>
    </location>
</feature>
<dbReference type="GO" id="GO:0003964">
    <property type="term" value="F:RNA-directed DNA polymerase activity"/>
    <property type="evidence" value="ECO:0007669"/>
    <property type="project" value="UniProtKB-EC"/>
</dbReference>
<organism evidence="3 4">
    <name type="scientific">Bos indicus x Bos taurus</name>
    <name type="common">Hybrid cattle</name>
    <dbReference type="NCBI Taxonomy" id="30522"/>
    <lineage>
        <taxon>Eukaryota</taxon>
        <taxon>Metazoa</taxon>
        <taxon>Chordata</taxon>
        <taxon>Craniata</taxon>
        <taxon>Vertebrata</taxon>
        <taxon>Euteleostomi</taxon>
        <taxon>Mammalia</taxon>
        <taxon>Eutheria</taxon>
        <taxon>Laurasiatheria</taxon>
        <taxon>Artiodactyla</taxon>
        <taxon>Ruminantia</taxon>
        <taxon>Pecora</taxon>
        <taxon>Bovidae</taxon>
        <taxon>Bovinae</taxon>
        <taxon>Bos</taxon>
    </lineage>
</organism>
<dbReference type="PROSITE" id="PS50878">
    <property type="entry name" value="RT_POL"/>
    <property type="match status" value="1"/>
</dbReference>
<reference evidence="3" key="3">
    <citation type="submission" date="2025-09" db="UniProtKB">
        <authorList>
            <consortium name="Ensembl"/>
        </authorList>
    </citation>
    <scope>IDENTIFICATION</scope>
</reference>
<dbReference type="SUPFAM" id="SSF56672">
    <property type="entry name" value="DNA/RNA polymerases"/>
    <property type="match status" value="1"/>
</dbReference>
<dbReference type="InterPro" id="IPR043502">
    <property type="entry name" value="DNA/RNA_pol_sf"/>
</dbReference>
<name>A0A4W2D4H4_BOBOX</name>
<dbReference type="PANTHER" id="PTHR47027:SF8">
    <property type="entry name" value="RIBONUCLEASE H"/>
    <property type="match status" value="1"/>
</dbReference>
<reference evidence="3 4" key="1">
    <citation type="submission" date="2018-11" db="EMBL/GenBank/DDBJ databases">
        <title>Haplotype-resolved cattle genomes.</title>
        <authorList>
            <person name="Low W.Y."/>
            <person name="Tearle R."/>
            <person name="Bickhart D.M."/>
            <person name="Rosen B.D."/>
            <person name="Koren S."/>
            <person name="Rhie A."/>
            <person name="Hiendleder S."/>
            <person name="Phillippy A.M."/>
            <person name="Smith T.P.L."/>
            <person name="Williams J.L."/>
        </authorList>
    </citation>
    <scope>NUCLEOTIDE SEQUENCE [LARGE SCALE GENOMIC DNA]</scope>
</reference>
<proteinExistence type="predicted"/>
<evidence type="ECO:0000313" key="4">
    <source>
        <dbReference type="Proteomes" id="UP000314981"/>
    </source>
</evidence>
<sequence length="354" mass="40948">MSTNLENSAVATGLEKVSFHFNPKERQCQRMFIYHTITHISHANKVMLKILQARLQQYVNLQMFKLDLEKAEKLEIQLPNIHWIIEKAREFQKNIYFCFIDYARTFDCVEHNKQWKILKEMGLPGHLTCLLRNLCAGQEVTVRTGHGTADWFQIGKGVHQGCILSLCLFNLYAEYIMTNAELDEAQARIKIVGRNINNLRYADDTTLMAESEEELKSLLMMLKEESEKVGLKVNIQKTKIMESGPTTSWQIDRETMEKVTYCIFLGSKITSDGDCLLLGGKPMTNLDSILKSRDITLPTKVYLVKAMIFPVVMYGCESWTIKKAEHQRIDAFELWCWRFLRVSLGLQGDQTSQW</sequence>
<evidence type="ECO:0000259" key="2">
    <source>
        <dbReference type="PROSITE" id="PS50878"/>
    </source>
</evidence>
<dbReference type="Ensembl" id="ENSBIXT00000035010.1">
    <property type="protein sequence ID" value="ENSBIXP00000020757.1"/>
    <property type="gene ID" value="ENSBIXG00000004795.1"/>
</dbReference>
<dbReference type="Pfam" id="PF00078">
    <property type="entry name" value="RVT_1"/>
    <property type="match status" value="1"/>
</dbReference>
<accession>A0A4W2D4H4</accession>
<keyword evidence="4" id="KW-1185">Reference proteome</keyword>
<dbReference type="Proteomes" id="UP000314981">
    <property type="component" value="Chromosome 10"/>
</dbReference>
<dbReference type="AlphaFoldDB" id="A0A4W2D4H4"/>
<dbReference type="EC" id="2.7.7.49" evidence="1"/>
<dbReference type="InterPro" id="IPR000477">
    <property type="entry name" value="RT_dom"/>
</dbReference>
<evidence type="ECO:0000256" key="1">
    <source>
        <dbReference type="ARBA" id="ARBA00012493"/>
    </source>
</evidence>
<protein>
    <recommendedName>
        <fullName evidence="1">RNA-directed DNA polymerase</fullName>
        <ecNumber evidence="1">2.7.7.49</ecNumber>
    </recommendedName>
</protein>